<dbReference type="Proteomes" id="UP000177376">
    <property type="component" value="Unassembled WGS sequence"/>
</dbReference>
<keyword evidence="3" id="KW-0808">Transferase</keyword>
<evidence type="ECO:0000256" key="2">
    <source>
        <dbReference type="ARBA" id="ARBA00022475"/>
    </source>
</evidence>
<organism evidence="8 9">
    <name type="scientific">Candidatus Buchananbacteria bacterium RIFCSPLOWO2_01_FULL_39_33</name>
    <dbReference type="NCBI Taxonomy" id="1797543"/>
    <lineage>
        <taxon>Bacteria</taxon>
        <taxon>Candidatus Buchananiibacteriota</taxon>
    </lineage>
</organism>
<keyword evidence="6 7" id="KW-0472">Membrane</keyword>
<dbReference type="GO" id="GO:0071555">
    <property type="term" value="P:cell wall organization"/>
    <property type="evidence" value="ECO:0007669"/>
    <property type="project" value="TreeGrafter"/>
</dbReference>
<comment type="subcellular location">
    <subcellularLocation>
        <location evidence="1">Cell membrane</location>
        <topology evidence="1">Multi-pass membrane protein</topology>
    </subcellularLocation>
</comment>
<evidence type="ECO:0000256" key="3">
    <source>
        <dbReference type="ARBA" id="ARBA00022679"/>
    </source>
</evidence>
<comment type="caution">
    <text evidence="8">The sequence shown here is derived from an EMBL/GenBank/DDBJ whole genome shotgun (WGS) entry which is preliminary data.</text>
</comment>
<sequence>MAIINPIYFLALTISLLMSLALAPLMIKISFHFRILDQPASADRKIHKKDVALLGGWAVFLSVFVPLIIFRWYNLADFSKISDQFIAVVFLAGLLIMIGGTLDDKYRLLPWQQIIWPLLASGLTVLAGIRISYITNPLGTSENAIIYLAPVLGGALSFIWLMAIIYTTKLLDGLDGLVAGITAIAAIMIFALSLDWDLYLSATGIWALLLLGASSGFLFFNWHPAKIFLGESGSLFMGFMLGVLSIISGSKIATTLLVVGIPALDVLLVMASRIIKRESPFSHADKKHLHFRLLMAGFKHREAVLFLYLLAIIFGLVAVVSGSLGKLIGLIALIALMSVIILVVYKKSSQDVSKT</sequence>
<dbReference type="GO" id="GO:0009103">
    <property type="term" value="P:lipopolysaccharide biosynthetic process"/>
    <property type="evidence" value="ECO:0007669"/>
    <property type="project" value="TreeGrafter"/>
</dbReference>
<feature type="transmembrane region" description="Helical" evidence="7">
    <location>
        <begin position="173"/>
        <end position="192"/>
    </location>
</feature>
<dbReference type="EMBL" id="MHIM01000004">
    <property type="protein sequence ID" value="OGY53102.1"/>
    <property type="molecule type" value="Genomic_DNA"/>
</dbReference>
<dbReference type="GO" id="GO:0005886">
    <property type="term" value="C:plasma membrane"/>
    <property type="evidence" value="ECO:0007669"/>
    <property type="project" value="UniProtKB-SubCell"/>
</dbReference>
<accession>A0A1G1YL88</accession>
<name>A0A1G1YL88_9BACT</name>
<dbReference type="InterPro" id="IPR000715">
    <property type="entry name" value="Glycosyl_transferase_4"/>
</dbReference>
<evidence type="ECO:0000313" key="9">
    <source>
        <dbReference type="Proteomes" id="UP000177376"/>
    </source>
</evidence>
<evidence type="ECO:0000256" key="4">
    <source>
        <dbReference type="ARBA" id="ARBA00022692"/>
    </source>
</evidence>
<keyword evidence="2" id="KW-1003">Cell membrane</keyword>
<feature type="transmembrane region" description="Helical" evidence="7">
    <location>
        <begin position="6"/>
        <end position="31"/>
    </location>
</feature>
<feature type="transmembrane region" description="Helical" evidence="7">
    <location>
        <begin position="145"/>
        <end position="166"/>
    </location>
</feature>
<evidence type="ECO:0000256" key="1">
    <source>
        <dbReference type="ARBA" id="ARBA00004651"/>
    </source>
</evidence>
<evidence type="ECO:0000256" key="7">
    <source>
        <dbReference type="SAM" id="Phobius"/>
    </source>
</evidence>
<keyword evidence="5 7" id="KW-1133">Transmembrane helix</keyword>
<keyword evidence="4 7" id="KW-0812">Transmembrane</keyword>
<feature type="transmembrane region" description="Helical" evidence="7">
    <location>
        <begin position="227"/>
        <end position="247"/>
    </location>
</feature>
<dbReference type="GO" id="GO:0016780">
    <property type="term" value="F:phosphotransferase activity, for other substituted phosphate groups"/>
    <property type="evidence" value="ECO:0007669"/>
    <property type="project" value="InterPro"/>
</dbReference>
<gene>
    <name evidence="8" type="ORF">A3A02_00085</name>
</gene>
<dbReference type="CDD" id="cd06853">
    <property type="entry name" value="GT_WecA_like"/>
    <property type="match status" value="1"/>
</dbReference>
<feature type="transmembrane region" description="Helical" evidence="7">
    <location>
        <begin position="198"/>
        <end position="220"/>
    </location>
</feature>
<evidence type="ECO:0008006" key="10">
    <source>
        <dbReference type="Google" id="ProtNLM"/>
    </source>
</evidence>
<feature type="transmembrane region" description="Helical" evidence="7">
    <location>
        <begin position="85"/>
        <end position="102"/>
    </location>
</feature>
<dbReference type="PANTHER" id="PTHR22926:SF3">
    <property type="entry name" value="UNDECAPRENYL-PHOSPHATE ALPHA-N-ACETYLGLUCOSAMINYL 1-PHOSPHATE TRANSFERASE"/>
    <property type="match status" value="1"/>
</dbReference>
<feature type="transmembrane region" description="Helical" evidence="7">
    <location>
        <begin position="253"/>
        <end position="271"/>
    </location>
</feature>
<evidence type="ECO:0000256" key="6">
    <source>
        <dbReference type="ARBA" id="ARBA00023136"/>
    </source>
</evidence>
<proteinExistence type="predicted"/>
<dbReference type="PANTHER" id="PTHR22926">
    <property type="entry name" value="PHOSPHO-N-ACETYLMURAMOYL-PENTAPEPTIDE-TRANSFERASE"/>
    <property type="match status" value="1"/>
</dbReference>
<dbReference type="Pfam" id="PF00953">
    <property type="entry name" value="Glycos_transf_4"/>
    <property type="match status" value="1"/>
</dbReference>
<evidence type="ECO:0000313" key="8">
    <source>
        <dbReference type="EMBL" id="OGY53102.1"/>
    </source>
</evidence>
<protein>
    <recommendedName>
        <fullName evidence="10">Undecaprenyl-phosphate alpha-N-acetylglucosaminyl 1-phosphate transferase</fullName>
    </recommendedName>
</protein>
<feature type="transmembrane region" description="Helical" evidence="7">
    <location>
        <begin position="114"/>
        <end position="133"/>
    </location>
</feature>
<feature type="transmembrane region" description="Helical" evidence="7">
    <location>
        <begin position="51"/>
        <end position="73"/>
    </location>
</feature>
<feature type="transmembrane region" description="Helical" evidence="7">
    <location>
        <begin position="303"/>
        <end position="321"/>
    </location>
</feature>
<dbReference type="AlphaFoldDB" id="A0A1G1YL88"/>
<reference evidence="8 9" key="1">
    <citation type="journal article" date="2016" name="Nat. Commun.">
        <title>Thousands of microbial genomes shed light on interconnected biogeochemical processes in an aquifer system.</title>
        <authorList>
            <person name="Anantharaman K."/>
            <person name="Brown C.T."/>
            <person name="Hug L.A."/>
            <person name="Sharon I."/>
            <person name="Castelle C.J."/>
            <person name="Probst A.J."/>
            <person name="Thomas B.C."/>
            <person name="Singh A."/>
            <person name="Wilkins M.J."/>
            <person name="Karaoz U."/>
            <person name="Brodie E.L."/>
            <person name="Williams K.H."/>
            <person name="Hubbard S.S."/>
            <person name="Banfield J.F."/>
        </authorList>
    </citation>
    <scope>NUCLEOTIDE SEQUENCE [LARGE SCALE GENOMIC DNA]</scope>
</reference>
<feature type="transmembrane region" description="Helical" evidence="7">
    <location>
        <begin position="327"/>
        <end position="345"/>
    </location>
</feature>
<dbReference type="GO" id="GO:0044038">
    <property type="term" value="P:cell wall macromolecule biosynthetic process"/>
    <property type="evidence" value="ECO:0007669"/>
    <property type="project" value="TreeGrafter"/>
</dbReference>
<evidence type="ECO:0000256" key="5">
    <source>
        <dbReference type="ARBA" id="ARBA00022989"/>
    </source>
</evidence>